<dbReference type="AlphaFoldDB" id="A0A6S6XUQ9"/>
<proteinExistence type="predicted"/>
<dbReference type="GO" id="GO:0015627">
    <property type="term" value="C:type II protein secretion system complex"/>
    <property type="evidence" value="ECO:0007669"/>
    <property type="project" value="InterPro"/>
</dbReference>
<dbReference type="Pfam" id="PF07963">
    <property type="entry name" value="N_methyl"/>
    <property type="match status" value="1"/>
</dbReference>
<keyword evidence="3" id="KW-0812">Transmembrane</keyword>
<keyword evidence="3" id="KW-1133">Transmembrane helix</keyword>
<dbReference type="EMBL" id="LR778301">
    <property type="protein sequence ID" value="CAB1369760.1"/>
    <property type="molecule type" value="Genomic_DNA"/>
</dbReference>
<dbReference type="InterPro" id="IPR045584">
    <property type="entry name" value="Pilin-like"/>
</dbReference>
<evidence type="ECO:0000313" key="4">
    <source>
        <dbReference type="EMBL" id="CAB1369760.1"/>
    </source>
</evidence>
<reference evidence="4 5" key="1">
    <citation type="submission" date="2020-03" db="EMBL/GenBank/DDBJ databases">
        <authorList>
            <consortium name="Genoscope - CEA"/>
            <person name="William W."/>
        </authorList>
    </citation>
    <scope>NUCLEOTIDE SEQUENCE [LARGE SCALE GENOMIC DNA]</scope>
    <source>
        <strain evidence="5">DSM 16959</strain>
    </source>
</reference>
<dbReference type="Proteomes" id="UP000515733">
    <property type="component" value="Chromosome"/>
</dbReference>
<accession>A0A6S6XUQ9</accession>
<dbReference type="Gene3D" id="3.30.700.10">
    <property type="entry name" value="Glycoprotein, Type 4 Pilin"/>
    <property type="match status" value="1"/>
</dbReference>
<feature type="region of interest" description="Disordered" evidence="2">
    <location>
        <begin position="101"/>
        <end position="128"/>
    </location>
</feature>
<organism evidence="4 5">
    <name type="scientific">Denitratisoma oestradiolicum</name>
    <dbReference type="NCBI Taxonomy" id="311182"/>
    <lineage>
        <taxon>Bacteria</taxon>
        <taxon>Pseudomonadati</taxon>
        <taxon>Pseudomonadota</taxon>
        <taxon>Betaproteobacteria</taxon>
        <taxon>Nitrosomonadales</taxon>
        <taxon>Sterolibacteriaceae</taxon>
        <taxon>Denitratisoma</taxon>
    </lineage>
</organism>
<dbReference type="NCBIfam" id="TIGR02532">
    <property type="entry name" value="IV_pilin_GFxxxE"/>
    <property type="match status" value="1"/>
</dbReference>
<name>A0A6S6XUQ9_9PROT</name>
<dbReference type="InterPro" id="IPR000983">
    <property type="entry name" value="Bac_GSPG_pilin"/>
</dbReference>
<feature type="transmembrane region" description="Helical" evidence="3">
    <location>
        <begin position="12"/>
        <end position="32"/>
    </location>
</feature>
<evidence type="ECO:0000256" key="1">
    <source>
        <dbReference type="ARBA" id="ARBA00022481"/>
    </source>
</evidence>
<gene>
    <name evidence="4" type="primary">xcpT</name>
    <name evidence="4" type="ORF">DENOEST_2595</name>
</gene>
<dbReference type="SUPFAM" id="SSF54523">
    <property type="entry name" value="Pili subunits"/>
    <property type="match status" value="1"/>
</dbReference>
<evidence type="ECO:0000256" key="2">
    <source>
        <dbReference type="SAM" id="MobiDB-lite"/>
    </source>
</evidence>
<sequence>MGPPPLTGDGFTLIELLVVLAIIAVLLTIAVPRYFHSVDRSKDVVLIENLRVVRETIDKFYGDTGRYPESLEELVERKYLRSLPRDPVTDRDDSWVLLPPEGDAKGNIYDVKSGATGQTQDGKAYKDL</sequence>
<keyword evidence="5" id="KW-1185">Reference proteome</keyword>
<keyword evidence="1" id="KW-0488">Methylation</keyword>
<evidence type="ECO:0000313" key="5">
    <source>
        <dbReference type="Proteomes" id="UP000515733"/>
    </source>
</evidence>
<evidence type="ECO:0000256" key="3">
    <source>
        <dbReference type="SAM" id="Phobius"/>
    </source>
</evidence>
<dbReference type="GO" id="GO:0015628">
    <property type="term" value="P:protein secretion by the type II secretion system"/>
    <property type="evidence" value="ECO:0007669"/>
    <property type="project" value="InterPro"/>
</dbReference>
<keyword evidence="3" id="KW-0472">Membrane</keyword>
<dbReference type="InterPro" id="IPR012902">
    <property type="entry name" value="N_methyl_site"/>
</dbReference>
<dbReference type="PRINTS" id="PR00813">
    <property type="entry name" value="BCTERIALGSPG"/>
</dbReference>
<protein>
    <submittedName>
        <fullName evidence="4">PilD-dependent protein PddA</fullName>
    </submittedName>
</protein>
<dbReference type="KEGG" id="doe:DENOEST_2595"/>